<dbReference type="RefSeq" id="WP_244719201.1">
    <property type="nucleotide sequence ID" value="NZ_CP095049.1"/>
</dbReference>
<name>A0ABY4FBT7_9BACT</name>
<evidence type="ECO:0008006" key="3">
    <source>
        <dbReference type="Google" id="ProtNLM"/>
    </source>
</evidence>
<sequence>MLHSLRFSKRLVGACLTTLLAGHATWAQVRPGYYSTFEAPVAAGTYAVEGAGTGLCLGCLVVNPERAVDDNLDSYAVIQNTLGVVGGGVSLKMNLSGIAAQGYRAGVVVSTGSLLNASTLATLTLRTYLNGTLQQELSGSDALVSSTLLIDSRYNLEFGATKAFNQVEIVVGGLANAVNTLRVLYAYGVPGAQQPVRGVGYISRSAQPAAGDYVVTTNGGSPVAVCVGTGVVNPENTVDKDLSNYATMTTVAGVNSCSAALQVKLEGTAPAGYQAGFMVGNNSVVDVNVLNELQLTTYLDGVVQESRRGAGLLQLTALPDQRYQVSFRSTKAFNRVELEQKALVSALNTLQVYYGFGVEPRFFHDLTPVLSNFAAPQRGTEYQESASGLLCLGCGSSNPQKAADNVFAAGDYASVRFPLSTLLTYRLKLRLNGAGGAGNRAGVVLRTNDGVLNASVLQNIRINTYSGSSGNQLVESASGTGLLDLGLINDNRHEVAFLTKHAFDWVEVELTGGVGLFSDARIYYAFAEDPHPAFPAIIGPALPPSEARIGQGGTAASGMALDVFPNPTGNAKAAHVQLAQLPATGSRLLMFNTLGQVVRHVAVPERSGELPVAGLGSGLYQVVLVDGQGKRLATQALVVTAP</sequence>
<organism evidence="1 2">
    <name type="scientific">Hymenobacter cellulosivorans</name>
    <dbReference type="NCBI Taxonomy" id="2932249"/>
    <lineage>
        <taxon>Bacteria</taxon>
        <taxon>Pseudomonadati</taxon>
        <taxon>Bacteroidota</taxon>
        <taxon>Cytophagia</taxon>
        <taxon>Cytophagales</taxon>
        <taxon>Hymenobacteraceae</taxon>
        <taxon>Hymenobacter</taxon>
    </lineage>
</organism>
<dbReference type="Proteomes" id="UP000831785">
    <property type="component" value="Chromosome"/>
</dbReference>
<keyword evidence="2" id="KW-1185">Reference proteome</keyword>
<evidence type="ECO:0000313" key="1">
    <source>
        <dbReference type="EMBL" id="UOQ53641.1"/>
    </source>
</evidence>
<protein>
    <recommendedName>
        <fullName evidence="3">T9SS type A sorting domain-containing protein</fullName>
    </recommendedName>
</protein>
<accession>A0ABY4FBT7</accession>
<gene>
    <name evidence="1" type="ORF">MUN80_02520</name>
</gene>
<dbReference type="EMBL" id="CP095049">
    <property type="protein sequence ID" value="UOQ53641.1"/>
    <property type="molecule type" value="Genomic_DNA"/>
</dbReference>
<reference evidence="1 2" key="1">
    <citation type="submission" date="2022-04" db="EMBL/GenBank/DDBJ databases">
        <title>Hymenobacter sp. isolated from the air.</title>
        <authorList>
            <person name="Won M."/>
            <person name="Lee C.-M."/>
            <person name="Woen H.-Y."/>
            <person name="Kwon S.-W."/>
        </authorList>
    </citation>
    <scope>NUCLEOTIDE SEQUENCE [LARGE SCALE GENOMIC DNA]</scope>
    <source>
        <strain evidence="2">5116 S-27</strain>
    </source>
</reference>
<proteinExistence type="predicted"/>
<evidence type="ECO:0000313" key="2">
    <source>
        <dbReference type="Proteomes" id="UP000831785"/>
    </source>
</evidence>